<dbReference type="Proteomes" id="UP000033772">
    <property type="component" value="Unassembled WGS sequence"/>
</dbReference>
<evidence type="ECO:0000313" key="3">
    <source>
        <dbReference type="Proteomes" id="UP000033772"/>
    </source>
</evidence>
<sequence length="208" mass="22820">MGTPEIRRATADDLDDLFSICLLTGASGEDATEFYDDPRLPGNIYAAPYIVLRLGLGFVAVDSEGVVGYVVGTPFTRAFEKECEEDWWPALRVVNPDPGPDHDRTDWNARLRSLIHRPVRTPGELLSDYPAHLHINLLPRAQGQGVGKELIGMMLGAFHVAGVRGAHLGVSTANTRAVGFYRRLGFTTIAETDDTLLLGVQWTGEMEE</sequence>
<dbReference type="EMBL" id="JZDQ02000001">
    <property type="protein sequence ID" value="OIJ28735.1"/>
    <property type="molecule type" value="Genomic_DNA"/>
</dbReference>
<dbReference type="Gene3D" id="3.40.630.30">
    <property type="match status" value="1"/>
</dbReference>
<keyword evidence="3" id="KW-1185">Reference proteome</keyword>
<dbReference type="RefSeq" id="WP_045550813.1">
    <property type="nucleotide sequence ID" value="NZ_JZDQ02000001.1"/>
</dbReference>
<dbReference type="STRING" id="1844.UG56_000435"/>
<comment type="caution">
    <text evidence="2">The sequence shown here is derived from an EMBL/GenBank/DDBJ whole genome shotgun (WGS) entry which is preliminary data.</text>
</comment>
<evidence type="ECO:0000259" key="1">
    <source>
        <dbReference type="PROSITE" id="PS51186"/>
    </source>
</evidence>
<proteinExistence type="predicted"/>
<dbReference type="PANTHER" id="PTHR13170:SF16">
    <property type="entry name" value="PROTEIN O-GLCNACASE"/>
    <property type="match status" value="1"/>
</dbReference>
<dbReference type="SUPFAM" id="SSF55729">
    <property type="entry name" value="Acyl-CoA N-acyltransferases (Nat)"/>
    <property type="match status" value="1"/>
</dbReference>
<dbReference type="GO" id="GO:0016747">
    <property type="term" value="F:acyltransferase activity, transferring groups other than amino-acyl groups"/>
    <property type="evidence" value="ECO:0007669"/>
    <property type="project" value="InterPro"/>
</dbReference>
<dbReference type="Pfam" id="PF13508">
    <property type="entry name" value="Acetyltransf_7"/>
    <property type="match status" value="1"/>
</dbReference>
<dbReference type="PANTHER" id="PTHR13170">
    <property type="entry name" value="O-GLCNACASE"/>
    <property type="match status" value="1"/>
</dbReference>
<organism evidence="2 3">
    <name type="scientific">Nocardioides luteus</name>
    <dbReference type="NCBI Taxonomy" id="1844"/>
    <lineage>
        <taxon>Bacteria</taxon>
        <taxon>Bacillati</taxon>
        <taxon>Actinomycetota</taxon>
        <taxon>Actinomycetes</taxon>
        <taxon>Propionibacteriales</taxon>
        <taxon>Nocardioidaceae</taxon>
        <taxon>Nocardioides</taxon>
    </lineage>
</organism>
<dbReference type="PROSITE" id="PS51186">
    <property type="entry name" value="GNAT"/>
    <property type="match status" value="1"/>
</dbReference>
<feature type="domain" description="N-acetyltransferase" evidence="1">
    <location>
        <begin position="4"/>
        <end position="207"/>
    </location>
</feature>
<reference evidence="2" key="1">
    <citation type="submission" date="2016-10" db="EMBL/GenBank/DDBJ databases">
        <title>Draft Genome Sequence of Nocardioides luteus Strain BAFB, an Alkane-Degrading Bacterium Isolated from JP-7 Polluted Soil.</title>
        <authorList>
            <person name="Brown L."/>
            <person name="Ruiz O.N."/>
            <person name="Gunasekera T."/>
        </authorList>
    </citation>
    <scope>NUCLEOTIDE SEQUENCE [LARGE SCALE GENOMIC DNA]</scope>
    <source>
        <strain evidence="2">BAFB</strain>
    </source>
</reference>
<dbReference type="AlphaFoldDB" id="A0A1J4NCU2"/>
<evidence type="ECO:0000313" key="2">
    <source>
        <dbReference type="EMBL" id="OIJ28735.1"/>
    </source>
</evidence>
<accession>A0A1J4NCU2</accession>
<dbReference type="InterPro" id="IPR051822">
    <property type="entry name" value="Glycosyl_Hydrolase_84"/>
</dbReference>
<gene>
    <name evidence="2" type="ORF">UG56_000435</name>
</gene>
<name>A0A1J4NCU2_9ACTN</name>
<dbReference type="OrthoDB" id="8593648at2"/>
<dbReference type="InterPro" id="IPR000182">
    <property type="entry name" value="GNAT_dom"/>
</dbReference>
<protein>
    <recommendedName>
        <fullName evidence="1">N-acetyltransferase domain-containing protein</fullName>
    </recommendedName>
</protein>
<dbReference type="InterPro" id="IPR016181">
    <property type="entry name" value="Acyl_CoA_acyltransferase"/>
</dbReference>